<comment type="catalytic activity">
    <reaction evidence="11">
        <text>[GlcNAc-(1-&gt;4)-Mur2Ac(oyl-L-Ala-gamma-D-Glu-L-Lys-D-Ala-D-Ala)](n)-di-trans,octa-cis-undecaprenyl diphosphate + beta-D-GlcNAc-(1-&gt;4)-Mur2Ac(oyl-L-Ala-gamma-D-Glu-L-Lys-D-Ala-D-Ala)-di-trans,octa-cis-undecaprenyl diphosphate = [GlcNAc-(1-&gt;4)-Mur2Ac(oyl-L-Ala-gamma-D-Glu-L-Lys-D-Ala-D-Ala)](n+1)-di-trans,octa-cis-undecaprenyl diphosphate + di-trans,octa-cis-undecaprenyl diphosphate + H(+)</text>
        <dbReference type="Rhea" id="RHEA:23708"/>
        <dbReference type="Rhea" id="RHEA-COMP:9602"/>
        <dbReference type="Rhea" id="RHEA-COMP:9603"/>
        <dbReference type="ChEBI" id="CHEBI:15378"/>
        <dbReference type="ChEBI" id="CHEBI:58405"/>
        <dbReference type="ChEBI" id="CHEBI:60033"/>
        <dbReference type="ChEBI" id="CHEBI:78435"/>
        <dbReference type="EC" id="2.4.99.28"/>
    </reaction>
</comment>
<feature type="compositionally biased region" description="Low complexity" evidence="12">
    <location>
        <begin position="668"/>
        <end position="678"/>
    </location>
</feature>
<keyword evidence="5" id="KW-0378">Hydrolase</keyword>
<dbReference type="EMBL" id="CAEZYK010000056">
    <property type="protein sequence ID" value="CAB4726691.1"/>
    <property type="molecule type" value="Genomic_DNA"/>
</dbReference>
<evidence type="ECO:0000256" key="13">
    <source>
        <dbReference type="SAM" id="Phobius"/>
    </source>
</evidence>
<evidence type="ECO:0000256" key="10">
    <source>
        <dbReference type="ARBA" id="ARBA00044770"/>
    </source>
</evidence>
<keyword evidence="13" id="KW-0812">Transmembrane</keyword>
<dbReference type="InterPro" id="IPR023346">
    <property type="entry name" value="Lysozyme-like_dom_sf"/>
</dbReference>
<keyword evidence="6" id="KW-0133">Cell shape</keyword>
<dbReference type="InterPro" id="IPR001264">
    <property type="entry name" value="Glyco_trans_51"/>
</dbReference>
<evidence type="ECO:0000256" key="3">
    <source>
        <dbReference type="ARBA" id="ARBA00022676"/>
    </source>
</evidence>
<evidence type="ECO:0000256" key="12">
    <source>
        <dbReference type="SAM" id="MobiDB-lite"/>
    </source>
</evidence>
<feature type="domain" description="Glycosyl transferase family 51" evidence="15">
    <location>
        <begin position="65"/>
        <end position="249"/>
    </location>
</feature>
<dbReference type="GO" id="GO:0071555">
    <property type="term" value="P:cell wall organization"/>
    <property type="evidence" value="ECO:0007669"/>
    <property type="project" value="UniProtKB-KW"/>
</dbReference>
<evidence type="ECO:0000256" key="9">
    <source>
        <dbReference type="ARBA" id="ARBA00023316"/>
    </source>
</evidence>
<keyword evidence="3" id="KW-0328">Glycosyltransferase</keyword>
<keyword evidence="9" id="KW-0961">Cell wall biogenesis/degradation</keyword>
<gene>
    <name evidence="16" type="ORF">UFOPK2683_01023</name>
</gene>
<dbReference type="Pfam" id="PF00905">
    <property type="entry name" value="Transpeptidase"/>
    <property type="match status" value="1"/>
</dbReference>
<keyword evidence="8" id="KW-0511">Multifunctional enzyme</keyword>
<accession>A0A6J6RW66</accession>
<evidence type="ECO:0000256" key="2">
    <source>
        <dbReference type="ARBA" id="ARBA00022670"/>
    </source>
</evidence>
<keyword evidence="2" id="KW-0645">Protease</keyword>
<evidence type="ECO:0000313" key="16">
    <source>
        <dbReference type="EMBL" id="CAB4726691.1"/>
    </source>
</evidence>
<dbReference type="Gene3D" id="3.40.710.10">
    <property type="entry name" value="DD-peptidase/beta-lactamase superfamily"/>
    <property type="match status" value="1"/>
</dbReference>
<dbReference type="InterPro" id="IPR001460">
    <property type="entry name" value="PCN-bd_Tpept"/>
</dbReference>
<dbReference type="GO" id="GO:0008360">
    <property type="term" value="P:regulation of cell shape"/>
    <property type="evidence" value="ECO:0007669"/>
    <property type="project" value="UniProtKB-KW"/>
</dbReference>
<keyword evidence="1" id="KW-0121">Carboxypeptidase</keyword>
<evidence type="ECO:0000256" key="4">
    <source>
        <dbReference type="ARBA" id="ARBA00022679"/>
    </source>
</evidence>
<dbReference type="AlphaFoldDB" id="A0A6J6RW66"/>
<feature type="region of interest" description="Disordered" evidence="12">
    <location>
        <begin position="668"/>
        <end position="688"/>
    </location>
</feature>
<dbReference type="FunFam" id="1.10.3810.10:FF:000001">
    <property type="entry name" value="Penicillin-binding protein 1A"/>
    <property type="match status" value="1"/>
</dbReference>
<dbReference type="GO" id="GO:0008955">
    <property type="term" value="F:peptidoglycan glycosyltransferase activity"/>
    <property type="evidence" value="ECO:0007669"/>
    <property type="project" value="UniProtKB-EC"/>
</dbReference>
<feature type="domain" description="Penicillin-binding protein transpeptidase" evidence="14">
    <location>
        <begin position="346"/>
        <end position="570"/>
    </location>
</feature>
<keyword evidence="4" id="KW-0808">Transferase</keyword>
<evidence type="ECO:0000256" key="6">
    <source>
        <dbReference type="ARBA" id="ARBA00022960"/>
    </source>
</evidence>
<dbReference type="EC" id="2.4.99.28" evidence="10"/>
<evidence type="ECO:0000256" key="11">
    <source>
        <dbReference type="ARBA" id="ARBA00049902"/>
    </source>
</evidence>
<evidence type="ECO:0000259" key="15">
    <source>
        <dbReference type="Pfam" id="PF00912"/>
    </source>
</evidence>
<dbReference type="PANTHER" id="PTHR32282">
    <property type="entry name" value="BINDING PROTEIN TRANSPEPTIDASE, PUTATIVE-RELATED"/>
    <property type="match status" value="1"/>
</dbReference>
<keyword evidence="7" id="KW-0573">Peptidoglycan synthesis</keyword>
<protein>
    <recommendedName>
        <fullName evidence="10">peptidoglycan glycosyltransferase</fullName>
        <ecNumber evidence="10">2.4.99.28</ecNumber>
    </recommendedName>
</protein>
<dbReference type="InterPro" id="IPR012338">
    <property type="entry name" value="Beta-lactam/transpept-like"/>
</dbReference>
<proteinExistence type="predicted"/>
<sequence length="702" mass="73279">MFKAGSAARNFLITIVVGGVVIGACLAALIPGVLALAQANTSVSGGVAPLRDLSQRSTVYDSAGNVIGILGTQNREQATLAEVPKIVQDAVISVEDRTFWTNDGIDLNGLVRAFVTNLTSGKIEQGGSTITQQLVKNRILSSSRDVNRKVKEIVLALRLNEKYSKNEILEQYLNTVYFGQGSYGIKSAAERFFLTVDPGQTFPRGKKLSELTIGEAALLAGVISNPEGNNPFVNPDGAKERRRLALASMVKGGYITEAEEAAGNAEPLPTVKPSAELRPTNSWTEEVQDQLYDAPMFSMLGATREQRKNAVLTGGLKIFATLDPVMQEDAQNAMDQVLPEKPGWTGSLVSMDPRTGAVKAMVAGPGFGESQYNIATSYPGRQAGSTWKVITLATAIENGYSPNDSIEGTSPCEFGALGRTQNSEGGGGTMTLRAATSGSVNCAFARLQQSVGSQKVIDTAKKLGISQDTLKPYLTLTLGVIESTALEMATVAATLANGGVRHDPIFVEKIIGPDGQVIFTAARNNPERRAISSAAAACTIDILRGVITGGTGTAARLNGRVSAGKTGTTDNRADANFIQMTPTLVDFVWHGNATARIPGAGFGGQIPARISKLFMDAALANQPAAEFPPAGPDCARAGAAITTAGRGGSASLNSTLPTLVPPSIVINPTTTSSTTTPPTTLPYCGPAGTPPTTIAAPCRPTP</sequence>
<evidence type="ECO:0000256" key="1">
    <source>
        <dbReference type="ARBA" id="ARBA00022645"/>
    </source>
</evidence>
<dbReference type="GO" id="GO:0004180">
    <property type="term" value="F:carboxypeptidase activity"/>
    <property type="evidence" value="ECO:0007669"/>
    <property type="project" value="UniProtKB-KW"/>
</dbReference>
<evidence type="ECO:0000259" key="14">
    <source>
        <dbReference type="Pfam" id="PF00905"/>
    </source>
</evidence>
<dbReference type="InterPro" id="IPR036950">
    <property type="entry name" value="PBP_transglycosylase"/>
</dbReference>
<name>A0A6J6RW66_9ZZZZ</name>
<reference evidence="16" key="1">
    <citation type="submission" date="2020-05" db="EMBL/GenBank/DDBJ databases">
        <authorList>
            <person name="Chiriac C."/>
            <person name="Salcher M."/>
            <person name="Ghai R."/>
            <person name="Kavagutti S V."/>
        </authorList>
    </citation>
    <scope>NUCLEOTIDE SEQUENCE</scope>
</reference>
<evidence type="ECO:0000256" key="8">
    <source>
        <dbReference type="ARBA" id="ARBA00023268"/>
    </source>
</evidence>
<dbReference type="Pfam" id="PF00912">
    <property type="entry name" value="Transgly"/>
    <property type="match status" value="1"/>
</dbReference>
<dbReference type="GO" id="GO:0030288">
    <property type="term" value="C:outer membrane-bounded periplasmic space"/>
    <property type="evidence" value="ECO:0007669"/>
    <property type="project" value="TreeGrafter"/>
</dbReference>
<dbReference type="SUPFAM" id="SSF53955">
    <property type="entry name" value="Lysozyme-like"/>
    <property type="match status" value="1"/>
</dbReference>
<dbReference type="GO" id="GO:0009252">
    <property type="term" value="P:peptidoglycan biosynthetic process"/>
    <property type="evidence" value="ECO:0007669"/>
    <property type="project" value="UniProtKB-KW"/>
</dbReference>
<organism evidence="16">
    <name type="scientific">freshwater metagenome</name>
    <dbReference type="NCBI Taxonomy" id="449393"/>
    <lineage>
        <taxon>unclassified sequences</taxon>
        <taxon>metagenomes</taxon>
        <taxon>ecological metagenomes</taxon>
    </lineage>
</organism>
<dbReference type="PANTHER" id="PTHR32282:SF33">
    <property type="entry name" value="PEPTIDOGLYCAN GLYCOSYLTRANSFERASE"/>
    <property type="match status" value="1"/>
</dbReference>
<evidence type="ECO:0000256" key="5">
    <source>
        <dbReference type="ARBA" id="ARBA00022801"/>
    </source>
</evidence>
<keyword evidence="13" id="KW-0472">Membrane</keyword>
<dbReference type="InterPro" id="IPR050396">
    <property type="entry name" value="Glycosyltr_51/Transpeptidase"/>
</dbReference>
<dbReference type="Gene3D" id="1.10.3810.10">
    <property type="entry name" value="Biosynthetic peptidoglycan transglycosylase-like"/>
    <property type="match status" value="1"/>
</dbReference>
<dbReference type="SUPFAM" id="SSF56601">
    <property type="entry name" value="beta-lactamase/transpeptidase-like"/>
    <property type="match status" value="1"/>
</dbReference>
<feature type="transmembrane region" description="Helical" evidence="13">
    <location>
        <begin position="12"/>
        <end position="34"/>
    </location>
</feature>
<keyword evidence="13" id="KW-1133">Transmembrane helix</keyword>
<evidence type="ECO:0000256" key="7">
    <source>
        <dbReference type="ARBA" id="ARBA00022984"/>
    </source>
</evidence>
<dbReference type="GO" id="GO:0008658">
    <property type="term" value="F:penicillin binding"/>
    <property type="evidence" value="ECO:0007669"/>
    <property type="project" value="InterPro"/>
</dbReference>
<dbReference type="PROSITE" id="PS51257">
    <property type="entry name" value="PROKAR_LIPOPROTEIN"/>
    <property type="match status" value="1"/>
</dbReference>
<dbReference type="GO" id="GO:0006508">
    <property type="term" value="P:proteolysis"/>
    <property type="evidence" value="ECO:0007669"/>
    <property type="project" value="UniProtKB-KW"/>
</dbReference>